<name>A0A0F9AIN8_9ZZZZ</name>
<comment type="caution">
    <text evidence="1">The sequence shown here is derived from an EMBL/GenBank/DDBJ whole genome shotgun (WGS) entry which is preliminary data.</text>
</comment>
<reference evidence="1" key="1">
    <citation type="journal article" date="2015" name="Nature">
        <title>Complex archaea that bridge the gap between prokaryotes and eukaryotes.</title>
        <authorList>
            <person name="Spang A."/>
            <person name="Saw J.H."/>
            <person name="Jorgensen S.L."/>
            <person name="Zaremba-Niedzwiedzka K."/>
            <person name="Martijn J."/>
            <person name="Lind A.E."/>
            <person name="van Eijk R."/>
            <person name="Schleper C."/>
            <person name="Guy L."/>
            <person name="Ettema T.J."/>
        </authorList>
    </citation>
    <scope>NUCLEOTIDE SEQUENCE</scope>
</reference>
<proteinExistence type="predicted"/>
<organism evidence="1">
    <name type="scientific">marine sediment metagenome</name>
    <dbReference type="NCBI Taxonomy" id="412755"/>
    <lineage>
        <taxon>unclassified sequences</taxon>
        <taxon>metagenomes</taxon>
        <taxon>ecological metagenomes</taxon>
    </lineage>
</organism>
<evidence type="ECO:0000313" key="1">
    <source>
        <dbReference type="EMBL" id="KKL09464.1"/>
    </source>
</evidence>
<gene>
    <name evidence="1" type="ORF">LCGC14_2565620</name>
</gene>
<dbReference type="EMBL" id="LAZR01042472">
    <property type="protein sequence ID" value="KKL09464.1"/>
    <property type="molecule type" value="Genomic_DNA"/>
</dbReference>
<protein>
    <submittedName>
        <fullName evidence="1">Uncharacterized protein</fullName>
    </submittedName>
</protein>
<feature type="non-terminal residue" evidence="1">
    <location>
        <position position="1"/>
    </location>
</feature>
<dbReference type="AlphaFoldDB" id="A0A0F9AIN8"/>
<accession>A0A0F9AIN8</accession>
<sequence length="44" mass="5041">EQALQSQKRDYFGISSRNDTVFTEHLHELYLGFAFLTIHELGAG</sequence>